<name>A0A8H3F075_9LECA</name>
<organism evidence="1 2">
    <name type="scientific">Imshaugia aleurites</name>
    <dbReference type="NCBI Taxonomy" id="172621"/>
    <lineage>
        <taxon>Eukaryota</taxon>
        <taxon>Fungi</taxon>
        <taxon>Dikarya</taxon>
        <taxon>Ascomycota</taxon>
        <taxon>Pezizomycotina</taxon>
        <taxon>Lecanoromycetes</taxon>
        <taxon>OSLEUM clade</taxon>
        <taxon>Lecanoromycetidae</taxon>
        <taxon>Lecanorales</taxon>
        <taxon>Lecanorineae</taxon>
        <taxon>Parmeliaceae</taxon>
        <taxon>Imshaugia</taxon>
    </lineage>
</organism>
<evidence type="ECO:0000313" key="1">
    <source>
        <dbReference type="EMBL" id="CAF9915123.1"/>
    </source>
</evidence>
<evidence type="ECO:0000313" key="2">
    <source>
        <dbReference type="Proteomes" id="UP000664534"/>
    </source>
</evidence>
<reference evidence="1" key="1">
    <citation type="submission" date="2021-03" db="EMBL/GenBank/DDBJ databases">
        <authorList>
            <person name="Tagirdzhanova G."/>
        </authorList>
    </citation>
    <scope>NUCLEOTIDE SEQUENCE</scope>
</reference>
<dbReference type="EMBL" id="CAJPDT010000014">
    <property type="protein sequence ID" value="CAF9915123.1"/>
    <property type="molecule type" value="Genomic_DNA"/>
</dbReference>
<dbReference type="AlphaFoldDB" id="A0A8H3F075"/>
<dbReference type="OrthoDB" id="66095at2759"/>
<keyword evidence="2" id="KW-1185">Reference proteome</keyword>
<proteinExistence type="predicted"/>
<protein>
    <submittedName>
        <fullName evidence="1">Uncharacterized protein</fullName>
    </submittedName>
</protein>
<sequence>MSKMAPSEQSTDQTIVEFDIDTFPSMSTILWLKKFLLKKLPLELVELVLDHAEYWPHTTTIKSRLDLVRTPVRWRSTSSDIQSPSWPSPESEAMLEVLGFTLYSPPLASGNSLTRAATLRKGLRRLVRREPDTFLPPRGQHPARMLVLEIFSPRLYTPTGKFCDIGIIRENDQVLEQDVPAAESQRRNPSVLSAFRSNTKMGKTHHLVAQRECWFPAESKAEGKYVTKWRRDDFEDGINTNCDEQIMPTTTGFIRQLRVGDSIGIWAPVARGNSVYRIEEVRMHAFWAV</sequence>
<dbReference type="Proteomes" id="UP000664534">
    <property type="component" value="Unassembled WGS sequence"/>
</dbReference>
<comment type="caution">
    <text evidence="1">The sequence shown here is derived from an EMBL/GenBank/DDBJ whole genome shotgun (WGS) entry which is preliminary data.</text>
</comment>
<accession>A0A8H3F075</accession>
<gene>
    <name evidence="1" type="ORF">IMSHALPRED_002349</name>
</gene>